<gene>
    <name evidence="2" type="ORF">L596_012592</name>
</gene>
<sequence length="182" mass="20080">MALGSEFQTDTTAVEKYYHFQLANPCEPVVNLSKIFVISAKSRVFCPTLLSALPAPRAPCFFAYFAYFRPFRTLQTLFAFPPAIPTAFPPVFRAFRPALLLASVPSSPLACLLILAPFLPPKRANSVFFIAPILRGRGREVHFLGQGGEATEEEYQEAAKPPMTRPEGPVRLGAEGAQMCRQ</sequence>
<feature type="region of interest" description="Disordered" evidence="1">
    <location>
        <begin position="158"/>
        <end position="182"/>
    </location>
</feature>
<evidence type="ECO:0000313" key="2">
    <source>
        <dbReference type="EMBL" id="TKR88335.1"/>
    </source>
</evidence>
<reference evidence="2 3" key="1">
    <citation type="journal article" date="2015" name="Genome Biol.">
        <title>Comparative genomics of Steinernema reveals deeply conserved gene regulatory networks.</title>
        <authorList>
            <person name="Dillman A.R."/>
            <person name="Macchietto M."/>
            <person name="Porter C.F."/>
            <person name="Rogers A."/>
            <person name="Williams B."/>
            <person name="Antoshechkin I."/>
            <person name="Lee M.M."/>
            <person name="Goodwin Z."/>
            <person name="Lu X."/>
            <person name="Lewis E.E."/>
            <person name="Goodrich-Blair H."/>
            <person name="Stock S.P."/>
            <person name="Adams B.J."/>
            <person name="Sternberg P.W."/>
            <person name="Mortazavi A."/>
        </authorList>
    </citation>
    <scope>NUCLEOTIDE SEQUENCE [LARGE SCALE GENOMIC DNA]</scope>
    <source>
        <strain evidence="2 3">ALL</strain>
    </source>
</reference>
<organism evidence="2 3">
    <name type="scientific">Steinernema carpocapsae</name>
    <name type="common">Entomopathogenic nematode</name>
    <dbReference type="NCBI Taxonomy" id="34508"/>
    <lineage>
        <taxon>Eukaryota</taxon>
        <taxon>Metazoa</taxon>
        <taxon>Ecdysozoa</taxon>
        <taxon>Nematoda</taxon>
        <taxon>Chromadorea</taxon>
        <taxon>Rhabditida</taxon>
        <taxon>Tylenchina</taxon>
        <taxon>Panagrolaimomorpha</taxon>
        <taxon>Strongyloidoidea</taxon>
        <taxon>Steinernematidae</taxon>
        <taxon>Steinernema</taxon>
    </lineage>
</organism>
<accession>A0A4V6A4X3</accession>
<dbReference type="Proteomes" id="UP000298663">
    <property type="component" value="Unassembled WGS sequence"/>
</dbReference>
<protein>
    <submittedName>
        <fullName evidence="2">Uncharacterized protein</fullName>
    </submittedName>
</protein>
<dbReference type="AlphaFoldDB" id="A0A4V6A4X3"/>
<reference evidence="2 3" key="2">
    <citation type="journal article" date="2019" name="G3 (Bethesda)">
        <title>Hybrid Assembly of the Genome of the Entomopathogenic Nematode Steinernema carpocapsae Identifies the X-Chromosome.</title>
        <authorList>
            <person name="Serra L."/>
            <person name="Macchietto M."/>
            <person name="Macias-Munoz A."/>
            <person name="McGill C.J."/>
            <person name="Rodriguez I.M."/>
            <person name="Rodriguez B."/>
            <person name="Murad R."/>
            <person name="Mortazavi A."/>
        </authorList>
    </citation>
    <scope>NUCLEOTIDE SEQUENCE [LARGE SCALE GENOMIC DNA]</scope>
    <source>
        <strain evidence="2 3">ALL</strain>
    </source>
</reference>
<name>A0A4V6A4X3_STECR</name>
<evidence type="ECO:0000256" key="1">
    <source>
        <dbReference type="SAM" id="MobiDB-lite"/>
    </source>
</evidence>
<comment type="caution">
    <text evidence="2">The sequence shown here is derived from an EMBL/GenBank/DDBJ whole genome shotgun (WGS) entry which is preliminary data.</text>
</comment>
<dbReference type="EMBL" id="AZBU02000003">
    <property type="protein sequence ID" value="TKR88335.1"/>
    <property type="molecule type" value="Genomic_DNA"/>
</dbReference>
<keyword evidence="3" id="KW-1185">Reference proteome</keyword>
<evidence type="ECO:0000313" key="3">
    <source>
        <dbReference type="Proteomes" id="UP000298663"/>
    </source>
</evidence>
<proteinExistence type="predicted"/>